<proteinExistence type="predicted"/>
<accession>A0AC34G7L8</accession>
<name>A0AC34G7L8_9BILA</name>
<evidence type="ECO:0000313" key="2">
    <source>
        <dbReference type="WBParaSite" id="ES5_v2.g25663.t1"/>
    </source>
</evidence>
<dbReference type="WBParaSite" id="ES5_v2.g25663.t1">
    <property type="protein sequence ID" value="ES5_v2.g25663.t1"/>
    <property type="gene ID" value="ES5_v2.g25663"/>
</dbReference>
<sequence>MMDGLTDVDKAMFLDGLIVSGKTFNYQSDFIRIPLSFCRYFNNDEPILDNYDPDNGLPSTISPPDLYILNKFGFQAIQAKIEEAIETLSDKDIRLLSNTVECNYCHNLFNGPNQTFHRHTIQVKCPETNDNGAERHKNQLKSYLWRHFYSRIFIDDEDIELLIDGLNERETTMFLDGLIVGGKTFNFTNEIIQLSLSSCLYH</sequence>
<dbReference type="Proteomes" id="UP000887579">
    <property type="component" value="Unplaced"/>
</dbReference>
<organism evidence="1 2">
    <name type="scientific">Panagrolaimus sp. ES5</name>
    <dbReference type="NCBI Taxonomy" id="591445"/>
    <lineage>
        <taxon>Eukaryota</taxon>
        <taxon>Metazoa</taxon>
        <taxon>Ecdysozoa</taxon>
        <taxon>Nematoda</taxon>
        <taxon>Chromadorea</taxon>
        <taxon>Rhabditida</taxon>
        <taxon>Tylenchina</taxon>
        <taxon>Panagrolaimomorpha</taxon>
        <taxon>Panagrolaimoidea</taxon>
        <taxon>Panagrolaimidae</taxon>
        <taxon>Panagrolaimus</taxon>
    </lineage>
</organism>
<reference evidence="2" key="1">
    <citation type="submission" date="2022-11" db="UniProtKB">
        <authorList>
            <consortium name="WormBaseParasite"/>
        </authorList>
    </citation>
    <scope>IDENTIFICATION</scope>
</reference>
<protein>
    <submittedName>
        <fullName evidence="2">Uncharacterized protein</fullName>
    </submittedName>
</protein>
<evidence type="ECO:0000313" key="1">
    <source>
        <dbReference type="Proteomes" id="UP000887579"/>
    </source>
</evidence>